<dbReference type="AlphaFoldDB" id="A0A5C1YPY6"/>
<evidence type="ECO:0000256" key="3">
    <source>
        <dbReference type="ARBA" id="ARBA00022801"/>
    </source>
</evidence>
<feature type="domain" description="Exonuclease VII large subunit C-terminal" evidence="7">
    <location>
        <begin position="136"/>
        <end position="471"/>
    </location>
</feature>
<comment type="function">
    <text evidence="5">Bidirectionally degrades single-stranded DNA into large acid-insoluble oligonucleotides, which are then degraded further into small acid-soluble oligonucleotides.</text>
</comment>
<dbReference type="GO" id="GO:0009318">
    <property type="term" value="C:exodeoxyribonuclease VII complex"/>
    <property type="evidence" value="ECO:0007669"/>
    <property type="project" value="UniProtKB-UniRule"/>
</dbReference>
<dbReference type="KEGG" id="acek:FLP30_03095"/>
<keyword evidence="4 5" id="KW-0269">Exonuclease</keyword>
<evidence type="ECO:0000256" key="4">
    <source>
        <dbReference type="ARBA" id="ARBA00022839"/>
    </source>
</evidence>
<dbReference type="GO" id="GO:0005737">
    <property type="term" value="C:cytoplasm"/>
    <property type="evidence" value="ECO:0007669"/>
    <property type="project" value="UniProtKB-SubCell"/>
</dbReference>
<evidence type="ECO:0000256" key="1">
    <source>
        <dbReference type="ARBA" id="ARBA00022490"/>
    </source>
</evidence>
<keyword evidence="1 5" id="KW-0963">Cytoplasm</keyword>
<accession>A0A5C1YPY6</accession>
<dbReference type="CDD" id="cd04489">
    <property type="entry name" value="ExoVII_LU_OBF"/>
    <property type="match status" value="1"/>
</dbReference>
<sequence length="487" mass="52165">MHEDFGNTSSQAGVGNVPEYSVSEISGAIRRTLEGAFSRVRVRGEITEFKRYPSGHLYFSLKDEQGKLSGVVWRGSVSRLGLVPENGLEIIATGRISAYGERSSYQLVVERMEYAGEGALLARIERLRQRLAEEGLFEAARKQLLPLLPRVIGVVTSAQGAVLHDIRTTLRRRFPRPVVVWPVPVQGEGAALRIAAAIAGFDSLDGQGPVPRPDVLIVARGGGSLEDLMAFNDEAVVRAVAACRIPLISAVGHETDTTLIDFAADRRAPTPTAAAEMAVPVRSELLAEIAHRAARATGGLARQLQTARLRLDRAASGLPDLPSLLQTARMRLDDRSRRLDAALPAFVQHRRAALVAVERRMPAVDTLLAGRRTRLAVLGGGLVSGVRHTFQRWEVRQGRCRLSSAPLSALLREKRLALAGVAGQLEAVSPMAVLARGYALVSVGGQAVTSAAALRGGQNVALTFADGTREATITHGKGGHGQGEFDL</sequence>
<dbReference type="EMBL" id="CP043506">
    <property type="protein sequence ID" value="QEO16862.1"/>
    <property type="molecule type" value="Genomic_DNA"/>
</dbReference>
<organism evidence="9 10">
    <name type="scientific">Acetobacter vaccinii</name>
    <dbReference type="NCBI Taxonomy" id="2592655"/>
    <lineage>
        <taxon>Bacteria</taxon>
        <taxon>Pseudomonadati</taxon>
        <taxon>Pseudomonadota</taxon>
        <taxon>Alphaproteobacteria</taxon>
        <taxon>Acetobacterales</taxon>
        <taxon>Acetobacteraceae</taxon>
        <taxon>Acetobacter</taxon>
    </lineage>
</organism>
<dbReference type="PANTHER" id="PTHR30008:SF0">
    <property type="entry name" value="EXODEOXYRIBONUCLEASE 7 LARGE SUBUNIT"/>
    <property type="match status" value="1"/>
</dbReference>
<comment type="subcellular location">
    <subcellularLocation>
        <location evidence="5 6">Cytoplasm</location>
    </subcellularLocation>
</comment>
<evidence type="ECO:0000256" key="2">
    <source>
        <dbReference type="ARBA" id="ARBA00022722"/>
    </source>
</evidence>
<dbReference type="EC" id="3.1.11.6" evidence="5"/>
<comment type="similarity">
    <text evidence="5 6">Belongs to the XseA family.</text>
</comment>
<evidence type="ECO:0000313" key="10">
    <source>
        <dbReference type="Proteomes" id="UP000324536"/>
    </source>
</evidence>
<dbReference type="RefSeq" id="WP_149278542.1">
    <property type="nucleotide sequence ID" value="NZ_CP043506.1"/>
</dbReference>
<protein>
    <recommendedName>
        <fullName evidence="5">Exodeoxyribonuclease 7 large subunit</fullName>
        <ecNumber evidence="5">3.1.11.6</ecNumber>
    </recommendedName>
    <alternativeName>
        <fullName evidence="5">Exodeoxyribonuclease VII large subunit</fullName>
        <shortName evidence="5">Exonuclease VII large subunit</shortName>
    </alternativeName>
</protein>
<evidence type="ECO:0000256" key="5">
    <source>
        <dbReference type="HAMAP-Rule" id="MF_00378"/>
    </source>
</evidence>
<dbReference type="InterPro" id="IPR003753">
    <property type="entry name" value="Exonuc_VII_L"/>
</dbReference>
<keyword evidence="2 5" id="KW-0540">Nuclease</keyword>
<feature type="domain" description="OB-fold nucleic acid binding" evidence="8">
    <location>
        <begin position="20"/>
        <end position="113"/>
    </location>
</feature>
<dbReference type="Pfam" id="PF02601">
    <property type="entry name" value="Exonuc_VII_L"/>
    <property type="match status" value="1"/>
</dbReference>
<dbReference type="Proteomes" id="UP000324536">
    <property type="component" value="Chromosome"/>
</dbReference>
<dbReference type="InterPro" id="IPR020579">
    <property type="entry name" value="Exonuc_VII_lsu_C"/>
</dbReference>
<dbReference type="GO" id="GO:0008855">
    <property type="term" value="F:exodeoxyribonuclease VII activity"/>
    <property type="evidence" value="ECO:0007669"/>
    <property type="project" value="UniProtKB-UniRule"/>
</dbReference>
<dbReference type="GO" id="GO:0006308">
    <property type="term" value="P:DNA catabolic process"/>
    <property type="evidence" value="ECO:0007669"/>
    <property type="project" value="UniProtKB-UniRule"/>
</dbReference>
<evidence type="ECO:0000256" key="6">
    <source>
        <dbReference type="RuleBase" id="RU004355"/>
    </source>
</evidence>
<dbReference type="HAMAP" id="MF_00378">
    <property type="entry name" value="Exonuc_7_L"/>
    <property type="match status" value="1"/>
</dbReference>
<gene>
    <name evidence="5" type="primary">xseA</name>
    <name evidence="9" type="ORF">FLP30_03095</name>
</gene>
<keyword evidence="10" id="KW-1185">Reference proteome</keyword>
<dbReference type="NCBIfam" id="TIGR00237">
    <property type="entry name" value="xseA"/>
    <property type="match status" value="1"/>
</dbReference>
<evidence type="ECO:0000259" key="7">
    <source>
        <dbReference type="Pfam" id="PF02601"/>
    </source>
</evidence>
<dbReference type="GO" id="GO:0003676">
    <property type="term" value="F:nucleic acid binding"/>
    <property type="evidence" value="ECO:0007669"/>
    <property type="project" value="InterPro"/>
</dbReference>
<name>A0A5C1YPY6_9PROT</name>
<evidence type="ECO:0000259" key="8">
    <source>
        <dbReference type="Pfam" id="PF13742"/>
    </source>
</evidence>
<dbReference type="InterPro" id="IPR025824">
    <property type="entry name" value="OB-fold_nuc-bd_dom"/>
</dbReference>
<dbReference type="OrthoDB" id="9802795at2"/>
<keyword evidence="3 5" id="KW-0378">Hydrolase</keyword>
<comment type="subunit">
    <text evidence="5">Heterooligomer composed of large and small subunits.</text>
</comment>
<evidence type="ECO:0000313" key="9">
    <source>
        <dbReference type="EMBL" id="QEO16862.1"/>
    </source>
</evidence>
<comment type="catalytic activity">
    <reaction evidence="5 6">
        <text>Exonucleolytic cleavage in either 5'- to 3'- or 3'- to 5'-direction to yield nucleoside 5'-phosphates.</text>
        <dbReference type="EC" id="3.1.11.6"/>
    </reaction>
</comment>
<dbReference type="Pfam" id="PF13742">
    <property type="entry name" value="tRNA_anti_2"/>
    <property type="match status" value="1"/>
</dbReference>
<dbReference type="PANTHER" id="PTHR30008">
    <property type="entry name" value="EXODEOXYRIBONUCLEASE 7 LARGE SUBUNIT"/>
    <property type="match status" value="1"/>
</dbReference>
<proteinExistence type="inferred from homology"/>
<reference evidence="9 10" key="1">
    <citation type="submission" date="2019-09" db="EMBL/GenBank/DDBJ databases">
        <title>Genome sequencing of strain KACC 21233.</title>
        <authorList>
            <person name="Heo J."/>
            <person name="Kim S.-J."/>
            <person name="Kim J.-S."/>
            <person name="Hong S.-B."/>
            <person name="Kwon S.-W."/>
        </authorList>
    </citation>
    <scope>NUCLEOTIDE SEQUENCE [LARGE SCALE GENOMIC DNA]</scope>
    <source>
        <strain evidence="9 10">KACC 21233</strain>
    </source>
</reference>